<gene>
    <name evidence="4" type="ordered locus">Hore_17240</name>
</gene>
<dbReference type="SMART" id="SM00729">
    <property type="entry name" value="Elp3"/>
    <property type="match status" value="1"/>
</dbReference>
<feature type="domain" description="Radical SAM core" evidence="3">
    <location>
        <begin position="168"/>
        <end position="428"/>
    </location>
</feature>
<keyword evidence="2" id="KW-0234">DNA repair</keyword>
<dbReference type="EMBL" id="CP001098">
    <property type="protein sequence ID" value="ACL70473.1"/>
    <property type="molecule type" value="Genomic_DNA"/>
</dbReference>
<dbReference type="SUPFAM" id="SSF102114">
    <property type="entry name" value="Radical SAM enzymes"/>
    <property type="match status" value="1"/>
</dbReference>
<dbReference type="HOGENOM" id="CLU_533842_0_0_9"/>
<dbReference type="GO" id="GO:0006281">
    <property type="term" value="P:DNA repair"/>
    <property type="evidence" value="ECO:0007669"/>
    <property type="project" value="UniProtKB-KW"/>
</dbReference>
<dbReference type="KEGG" id="hor:Hore_17240"/>
<dbReference type="GO" id="GO:0051536">
    <property type="term" value="F:iron-sulfur cluster binding"/>
    <property type="evidence" value="ECO:0007669"/>
    <property type="project" value="InterPro"/>
</dbReference>
<dbReference type="AlphaFoldDB" id="B8CYV4"/>
<dbReference type="InterPro" id="IPR003583">
    <property type="entry name" value="Hlx-hairpin-Hlx_DNA-bd_motif"/>
</dbReference>
<dbReference type="eggNOG" id="COG1031">
    <property type="taxonomic scope" value="Bacteria"/>
</dbReference>
<sequence>MKTSSIRTALIDGYLDEPSCLGVPPYISPEIRYTYGSLLDCGLREENIKYYTIDELRGDWEKSIEDLEHYDLVIIVAGTTVPGHYLGGKPISFKEINELGSKLYYPQKVIGGPVTLVKKDFNGFDLVCDEITAINLYEALKDKEVNPSTLNKSIANWAVKGASLTIKHPDYPHLICEIETFRGCPRSRHCAFCSERLKQRTYQRSPEEIIAEVKELAQYGNHFYRLGCQTDLLLYQSTRLNGKLMPNPDAIEELYRGIRKADPDLEVLHLDNINPYNLVQYEKESEQILKTITRYNTPGDIAAFGLESADPLVLEKNNIETDPETTYRAVAMMNEIGGYRENGLPKLLPGINFLHGLIGERKETFDYNYNFLKRLLDQGLMLRRINIRQVVTLGKYPRIKIDRGKFLEYKERVNRNINHPMLKRVFPRGTIMKRVLTEKIRGKITYGRQLGSYPILIGIPGKLKLNRFVDVRVIDHGYRSITALPWPFKIKEATPEQLMTIPGIGKKTASNIFIEKPGNPDHLLKLLPDDFPYQEWKDWFTF</sequence>
<dbReference type="Gene3D" id="3.80.30.20">
    <property type="entry name" value="tm_1862 like domain"/>
    <property type="match status" value="1"/>
</dbReference>
<organism evidence="4 5">
    <name type="scientific">Halothermothrix orenii (strain H 168 / OCM 544 / DSM 9562)</name>
    <dbReference type="NCBI Taxonomy" id="373903"/>
    <lineage>
        <taxon>Bacteria</taxon>
        <taxon>Bacillati</taxon>
        <taxon>Bacillota</taxon>
        <taxon>Clostridia</taxon>
        <taxon>Halanaerobiales</taxon>
        <taxon>Halothermotrichaceae</taxon>
        <taxon>Halothermothrix</taxon>
    </lineage>
</organism>
<dbReference type="GO" id="GO:0140097">
    <property type="term" value="F:catalytic activity, acting on DNA"/>
    <property type="evidence" value="ECO:0007669"/>
    <property type="project" value="UniProtKB-ARBA"/>
</dbReference>
<dbReference type="PANTHER" id="PTHR43324">
    <property type="match status" value="1"/>
</dbReference>
<dbReference type="Pfam" id="PF00633">
    <property type="entry name" value="HHH"/>
    <property type="match status" value="1"/>
</dbReference>
<evidence type="ECO:0000259" key="3">
    <source>
        <dbReference type="PROSITE" id="PS51918"/>
    </source>
</evidence>
<protein>
    <submittedName>
        <fullName evidence="4">Radical SAM domain protein</fullName>
    </submittedName>
</protein>
<evidence type="ECO:0000256" key="2">
    <source>
        <dbReference type="ARBA" id="ARBA00023204"/>
    </source>
</evidence>
<dbReference type="Pfam" id="PF04055">
    <property type="entry name" value="Radical_SAM"/>
    <property type="match status" value="1"/>
</dbReference>
<dbReference type="InterPro" id="IPR007197">
    <property type="entry name" value="rSAM"/>
</dbReference>
<dbReference type="OrthoDB" id="3493141at2"/>
<dbReference type="SMART" id="SM00278">
    <property type="entry name" value="HhH1"/>
    <property type="match status" value="1"/>
</dbReference>
<name>B8CYV4_HALOH</name>
<proteinExistence type="predicted"/>
<dbReference type="RefSeq" id="WP_015923443.1">
    <property type="nucleotide sequence ID" value="NC_011899.1"/>
</dbReference>
<dbReference type="InterPro" id="IPR000445">
    <property type="entry name" value="HhH_motif"/>
</dbReference>
<evidence type="ECO:0000256" key="1">
    <source>
        <dbReference type="ARBA" id="ARBA00022763"/>
    </source>
</evidence>
<dbReference type="InterPro" id="IPR058240">
    <property type="entry name" value="rSAM_sf"/>
</dbReference>
<dbReference type="SFLD" id="SFLDS00029">
    <property type="entry name" value="Radical_SAM"/>
    <property type="match status" value="1"/>
</dbReference>
<dbReference type="SFLD" id="SFLDG01082">
    <property type="entry name" value="B12-binding_domain_containing"/>
    <property type="match status" value="1"/>
</dbReference>
<dbReference type="GO" id="GO:0016787">
    <property type="term" value="F:hydrolase activity"/>
    <property type="evidence" value="ECO:0007669"/>
    <property type="project" value="UniProtKB-ARBA"/>
</dbReference>
<dbReference type="PROSITE" id="PS51918">
    <property type="entry name" value="RADICAL_SAM"/>
    <property type="match status" value="1"/>
</dbReference>
<keyword evidence="1" id="KW-0227">DNA damage</keyword>
<dbReference type="GO" id="GO:0003677">
    <property type="term" value="F:DNA binding"/>
    <property type="evidence" value="ECO:0007669"/>
    <property type="project" value="InterPro"/>
</dbReference>
<dbReference type="Proteomes" id="UP000000719">
    <property type="component" value="Chromosome"/>
</dbReference>
<dbReference type="STRING" id="373903.Hore_17240"/>
<evidence type="ECO:0000313" key="5">
    <source>
        <dbReference type="Proteomes" id="UP000000719"/>
    </source>
</evidence>
<keyword evidence="5" id="KW-1185">Reference proteome</keyword>
<accession>B8CYV4</accession>
<dbReference type="InterPro" id="IPR023404">
    <property type="entry name" value="rSAM_horseshoe"/>
</dbReference>
<evidence type="ECO:0000313" key="4">
    <source>
        <dbReference type="EMBL" id="ACL70473.1"/>
    </source>
</evidence>
<dbReference type="InterPro" id="IPR006638">
    <property type="entry name" value="Elp3/MiaA/NifB-like_rSAM"/>
</dbReference>
<dbReference type="Gene3D" id="1.10.150.20">
    <property type="entry name" value="5' to 3' exonuclease, C-terminal subdomain"/>
    <property type="match status" value="1"/>
</dbReference>
<dbReference type="PANTHER" id="PTHR43324:SF1">
    <property type="entry name" value="RADICAL SAM CORE DOMAIN-CONTAINING PROTEIN"/>
    <property type="match status" value="1"/>
</dbReference>
<reference evidence="4 5" key="1">
    <citation type="journal article" date="2009" name="PLoS ONE">
        <title>Genome analysis of the anaerobic thermohalophilic bacterium Halothermothrix orenii.</title>
        <authorList>
            <person name="Mavromatis K."/>
            <person name="Ivanova N."/>
            <person name="Anderson I."/>
            <person name="Lykidis A."/>
            <person name="Hooper S.D."/>
            <person name="Sun H."/>
            <person name="Kunin V."/>
            <person name="Lapidus A."/>
            <person name="Hugenholtz P."/>
            <person name="Patel B."/>
            <person name="Kyrpides N.C."/>
        </authorList>
    </citation>
    <scope>NUCLEOTIDE SEQUENCE [LARGE SCALE GENOMIC DNA]</scope>
    <source>
        <strain evidence="5">H 168 / OCM 544 / DSM 9562</strain>
    </source>
</reference>